<dbReference type="AlphaFoldDB" id="A0A2I0KMD3"/>
<feature type="region of interest" description="Disordered" evidence="1">
    <location>
        <begin position="1"/>
        <end position="47"/>
    </location>
</feature>
<accession>A0A2I0KMD3</accession>
<name>A0A2I0KMD3_PUNGR</name>
<keyword evidence="3" id="KW-1185">Reference proteome</keyword>
<gene>
    <name evidence="2" type="ORF">CRG98_010656</name>
</gene>
<comment type="caution">
    <text evidence="2">The sequence shown here is derived from an EMBL/GenBank/DDBJ whole genome shotgun (WGS) entry which is preliminary data.</text>
</comment>
<proteinExistence type="predicted"/>
<organism evidence="2 3">
    <name type="scientific">Punica granatum</name>
    <name type="common">Pomegranate</name>
    <dbReference type="NCBI Taxonomy" id="22663"/>
    <lineage>
        <taxon>Eukaryota</taxon>
        <taxon>Viridiplantae</taxon>
        <taxon>Streptophyta</taxon>
        <taxon>Embryophyta</taxon>
        <taxon>Tracheophyta</taxon>
        <taxon>Spermatophyta</taxon>
        <taxon>Magnoliopsida</taxon>
        <taxon>eudicotyledons</taxon>
        <taxon>Gunneridae</taxon>
        <taxon>Pentapetalae</taxon>
        <taxon>rosids</taxon>
        <taxon>malvids</taxon>
        <taxon>Myrtales</taxon>
        <taxon>Lythraceae</taxon>
        <taxon>Punica</taxon>
    </lineage>
</organism>
<sequence length="280" mass="31786">MTDPVGAKQTRLAPDEETGLQEAPSGLFIQGQKRKLEEQTRLAPDEETTLREAPCGLLMQGDPGTQKSVSLRLDDRSEVVRFCRQFVSLRAVFFVLACFPHWAEWLTRRPWVKTNNRRHPKNPRMGLSQCFPSALMCSETTVISVGQKRVPKICRGTDMLCLISCIDDLLKRVPAMFLCRKGPFFGSGSTRETKMSFEKQSETRSLVLITLGCVQTCFRVPFTGSWIGRPGSPIRKAPTNVRECPSLGRRLLKCARRCHRSFWYQEGFLESHIGYLLTLL</sequence>
<dbReference type="Proteomes" id="UP000233551">
    <property type="component" value="Unassembled WGS sequence"/>
</dbReference>
<evidence type="ECO:0000256" key="1">
    <source>
        <dbReference type="SAM" id="MobiDB-lite"/>
    </source>
</evidence>
<evidence type="ECO:0000313" key="2">
    <source>
        <dbReference type="EMBL" id="PKI68976.1"/>
    </source>
</evidence>
<evidence type="ECO:0000313" key="3">
    <source>
        <dbReference type="Proteomes" id="UP000233551"/>
    </source>
</evidence>
<feature type="compositionally biased region" description="Basic and acidic residues" evidence="1">
    <location>
        <begin position="34"/>
        <end position="47"/>
    </location>
</feature>
<dbReference type="EMBL" id="PGOL01000531">
    <property type="protein sequence ID" value="PKI68976.1"/>
    <property type="molecule type" value="Genomic_DNA"/>
</dbReference>
<reference evidence="2 3" key="1">
    <citation type="submission" date="2017-11" db="EMBL/GenBank/DDBJ databases">
        <title>De-novo sequencing of pomegranate (Punica granatum L.) genome.</title>
        <authorList>
            <person name="Akparov Z."/>
            <person name="Amiraslanov A."/>
            <person name="Hajiyeva S."/>
            <person name="Abbasov M."/>
            <person name="Kaur K."/>
            <person name="Hamwieh A."/>
            <person name="Solovyev V."/>
            <person name="Salamov A."/>
            <person name="Braich B."/>
            <person name="Kosarev P."/>
            <person name="Mahmoud A."/>
            <person name="Hajiyev E."/>
            <person name="Babayeva S."/>
            <person name="Izzatullayeva V."/>
            <person name="Mammadov A."/>
            <person name="Mammadov A."/>
            <person name="Sharifova S."/>
            <person name="Ojaghi J."/>
            <person name="Eynullazada K."/>
            <person name="Bayramov B."/>
            <person name="Abdulazimova A."/>
            <person name="Shahmuradov I."/>
        </authorList>
    </citation>
    <scope>NUCLEOTIDE SEQUENCE [LARGE SCALE GENOMIC DNA]</scope>
    <source>
        <strain evidence="3">cv. AG2017</strain>
        <tissue evidence="2">Leaf</tissue>
    </source>
</reference>
<protein>
    <submittedName>
        <fullName evidence="2">Uncharacterized protein</fullName>
    </submittedName>
</protein>